<accession>Q977L9</accession>
<organism evidence="2">
    <name type="scientific">uncultured crenarchaeote 74A4</name>
    <dbReference type="NCBI Taxonomy" id="166279"/>
    <lineage>
        <taxon>Archaea</taxon>
        <taxon>Nitrososphaerota</taxon>
        <taxon>Nitrososphaeria</taxon>
        <taxon>Nitrosopumilales</taxon>
        <taxon>environmental samples</taxon>
    </lineage>
</organism>
<proteinExistence type="predicted"/>
<dbReference type="PANTHER" id="PTHR36114">
    <property type="entry name" value="16.7 KDA PROTEIN IN WHIE LOCUS"/>
    <property type="match status" value="1"/>
</dbReference>
<protein>
    <submittedName>
        <fullName evidence="2">Mannose-6-phosphate isomerase-like protein</fullName>
    </submittedName>
</protein>
<dbReference type="InterPro" id="IPR013096">
    <property type="entry name" value="Cupin_2"/>
</dbReference>
<dbReference type="EMBL" id="AF393466">
    <property type="protein sequence ID" value="AAK96089.1"/>
    <property type="molecule type" value="Genomic_DNA"/>
</dbReference>
<reference evidence="2" key="1">
    <citation type="journal article" date="2002" name="Appl. Environ. Microbiol.">
        <title>Comparative genomic analysis of archaeal genotypic variants in a single population and in two different oceanic provinces.</title>
        <authorList>
            <person name="Beja O."/>
            <person name="Koonin E.V."/>
            <person name="Aravind L."/>
            <person name="Taylor L.T."/>
            <person name="Seitz H."/>
            <person name="Stein J.L."/>
            <person name="Bensen D.C."/>
            <person name="Feldman R.A."/>
            <person name="Swanson R.V."/>
            <person name="DeLong E.F."/>
        </authorList>
    </citation>
    <scope>NUCLEOTIDE SEQUENCE</scope>
</reference>
<feature type="domain" description="Cupin type-2" evidence="1">
    <location>
        <begin position="42"/>
        <end position="107"/>
    </location>
</feature>
<name>Q977L9_9ARCH</name>
<dbReference type="CDD" id="cd02214">
    <property type="entry name" value="cupin_MJ1618"/>
    <property type="match status" value="1"/>
</dbReference>
<dbReference type="SUPFAM" id="SSF51182">
    <property type="entry name" value="RmlC-like cupins"/>
    <property type="match status" value="1"/>
</dbReference>
<dbReference type="InterPro" id="IPR052044">
    <property type="entry name" value="PKS_Associated_Protein"/>
</dbReference>
<dbReference type="GO" id="GO:0016853">
    <property type="term" value="F:isomerase activity"/>
    <property type="evidence" value="ECO:0007669"/>
    <property type="project" value="UniProtKB-KW"/>
</dbReference>
<dbReference type="PANTHER" id="PTHR36114:SF1">
    <property type="entry name" value="16.7 KDA PROTEIN IN WHIE LOCUS"/>
    <property type="match status" value="1"/>
</dbReference>
<dbReference type="Gene3D" id="2.60.120.10">
    <property type="entry name" value="Jelly Rolls"/>
    <property type="match status" value="1"/>
</dbReference>
<evidence type="ECO:0000313" key="2">
    <source>
        <dbReference type="EMBL" id="AAK96089.1"/>
    </source>
</evidence>
<keyword evidence="2" id="KW-0413">Isomerase</keyword>
<dbReference type="InterPro" id="IPR011051">
    <property type="entry name" value="RmlC_Cupin_sf"/>
</dbReference>
<dbReference type="InterPro" id="IPR014710">
    <property type="entry name" value="RmlC-like_jellyroll"/>
</dbReference>
<dbReference type="AlphaFoldDB" id="Q977L9"/>
<evidence type="ECO:0000259" key="1">
    <source>
        <dbReference type="Pfam" id="PF07883"/>
    </source>
</evidence>
<dbReference type="Pfam" id="PF07883">
    <property type="entry name" value="Cupin_2"/>
    <property type="match status" value="1"/>
</dbReference>
<sequence>MSIIQNSKIDSIEGGEGVKIKEYFNPDNTLNQINYSIAQCSLDVGKKTKLHKIKSSDIYYILEGKGNFKINEEVFCLEKYDSAHVPPNSKQFIENIGSDNLSFLCIVEPAWKAEDDEILEE</sequence>